<dbReference type="Proteomes" id="UP000006681">
    <property type="component" value="Chromosome"/>
</dbReference>
<organism evidence="1 2">
    <name type="scientific">Vulcanisaeta distributa (strain DSM 14429 / JCM 11212 / NBRC 100878 / IC-017)</name>
    <dbReference type="NCBI Taxonomy" id="572478"/>
    <lineage>
        <taxon>Archaea</taxon>
        <taxon>Thermoproteota</taxon>
        <taxon>Thermoprotei</taxon>
        <taxon>Thermoproteales</taxon>
        <taxon>Thermoproteaceae</taxon>
        <taxon>Vulcanisaeta</taxon>
    </lineage>
</organism>
<sequence length="70" mass="7908">MTPRRGSSQVEVAGIKFSVDILKNRVELRAVRFNEVKIDEIIEQLNHVYGEGIDIRKRRAGKCAKVISLG</sequence>
<proteinExistence type="predicted"/>
<reference evidence="1 2" key="1">
    <citation type="journal article" date="2010" name="Stand. Genomic Sci.">
        <title>Complete genome sequence of Vulcanisaeta distributa type strain (IC-017).</title>
        <authorList>
            <person name="Mavromatis K."/>
            <person name="Sikorski J."/>
            <person name="Pabst E."/>
            <person name="Teshima H."/>
            <person name="Lapidus A."/>
            <person name="Lucas S."/>
            <person name="Nolan M."/>
            <person name="Glavina Del Rio T."/>
            <person name="Cheng J.F."/>
            <person name="Bruce D."/>
            <person name="Goodwin L."/>
            <person name="Pitluck S."/>
            <person name="Liolios K."/>
            <person name="Ivanova N."/>
            <person name="Mikhailova N."/>
            <person name="Pati A."/>
            <person name="Chen A."/>
            <person name="Palaniappan K."/>
            <person name="Land M."/>
            <person name="Hauser L."/>
            <person name="Chang Y.J."/>
            <person name="Jeffries C.D."/>
            <person name="Rohde M."/>
            <person name="Spring S."/>
            <person name="Goker M."/>
            <person name="Wirth R."/>
            <person name="Woyke T."/>
            <person name="Bristow J."/>
            <person name="Eisen J.A."/>
            <person name="Markowitz V."/>
            <person name="Hugenholtz P."/>
            <person name="Klenk H.P."/>
            <person name="Kyrpides N.C."/>
        </authorList>
    </citation>
    <scope>NUCLEOTIDE SEQUENCE [LARGE SCALE GENOMIC DNA]</scope>
    <source>
        <strain evidence="2">DSM 14429 / JCM 11212 / NBRC 100878 / IC-017</strain>
    </source>
</reference>
<dbReference type="RefSeq" id="WP_013337221.1">
    <property type="nucleotide sequence ID" value="NC_014537.1"/>
</dbReference>
<protein>
    <submittedName>
        <fullName evidence="1">Uncharacterized protein</fullName>
    </submittedName>
</protein>
<accession>E1QPT6</accession>
<dbReference type="EMBL" id="CP002100">
    <property type="protein sequence ID" value="ADN51496.1"/>
    <property type="molecule type" value="Genomic_DNA"/>
</dbReference>
<dbReference type="GeneID" id="41583076"/>
<name>E1QPT6_VULDI</name>
<evidence type="ECO:0000313" key="2">
    <source>
        <dbReference type="Proteomes" id="UP000006681"/>
    </source>
</evidence>
<keyword evidence="2" id="KW-1185">Reference proteome</keyword>
<dbReference type="HOGENOM" id="CLU_2748417_0_0_2"/>
<dbReference type="STRING" id="572478.Vdis_2127"/>
<dbReference type="KEGG" id="vdi:Vdis_2127"/>
<evidence type="ECO:0000313" key="1">
    <source>
        <dbReference type="EMBL" id="ADN51496.1"/>
    </source>
</evidence>
<gene>
    <name evidence="1" type="ordered locus">Vdis_2127</name>
</gene>
<reference evidence="2" key="2">
    <citation type="journal article" date="2010" name="Stand. Genomic Sci.">
        <title>Complete genome sequence of Vulcanisaeta distributa type strain (IC-017T).</title>
        <authorList>
            <person name="Mavromatis K."/>
            <person name="Sikorski J."/>
            <person name="Pabst E."/>
            <person name="Teshima H."/>
            <person name="Lapidus A."/>
            <person name="Lucas S."/>
            <person name="Nolan M."/>
            <person name="Glavina Del Rio T."/>
            <person name="Cheng J."/>
            <person name="Bruce D."/>
            <person name="Goodwin L."/>
            <person name="Pitluck S."/>
            <person name="Liolios K."/>
            <person name="Ivanova N."/>
            <person name="Mikhailova N."/>
            <person name="Pati A."/>
            <person name="Chen A."/>
            <person name="Palaniappan K."/>
            <person name="Land M."/>
            <person name="Hauser L."/>
            <person name="Chang Y."/>
            <person name="Jeffries C."/>
            <person name="Rohde M."/>
            <person name="Spring S."/>
            <person name="Goker M."/>
            <person name="Wirth R."/>
            <person name="Woyke T."/>
            <person name="Bristow J."/>
            <person name="Eisen J."/>
            <person name="Markowitz V."/>
            <person name="Hugenholtz P."/>
            <person name="Klenk H."/>
            <person name="Kyrpides N."/>
        </authorList>
    </citation>
    <scope>NUCLEOTIDE SEQUENCE [LARGE SCALE GENOMIC DNA]</scope>
    <source>
        <strain evidence="2">DSM 14429 / JCM 11212 / NBRC 100878 / IC-017</strain>
    </source>
</reference>
<dbReference type="AlphaFoldDB" id="E1QPT6"/>